<feature type="chain" id="PRO_5046872912" evidence="2">
    <location>
        <begin position="27"/>
        <end position="309"/>
    </location>
</feature>
<dbReference type="EMBL" id="JBHTLX010000029">
    <property type="protein sequence ID" value="MFD1250896.1"/>
    <property type="molecule type" value="Genomic_DNA"/>
</dbReference>
<feature type="compositionally biased region" description="Low complexity" evidence="1">
    <location>
        <begin position="36"/>
        <end position="58"/>
    </location>
</feature>
<comment type="caution">
    <text evidence="5">The sequence shown here is derived from an EMBL/GenBank/DDBJ whole genome shotgun (WGS) entry which is preliminary data.</text>
</comment>
<keyword evidence="2" id="KW-0732">Signal</keyword>
<evidence type="ECO:0000256" key="2">
    <source>
        <dbReference type="SAM" id="SignalP"/>
    </source>
</evidence>
<keyword evidence="6" id="KW-1185">Reference proteome</keyword>
<evidence type="ECO:0000259" key="4">
    <source>
        <dbReference type="Pfam" id="PF10648"/>
    </source>
</evidence>
<dbReference type="InterPro" id="IPR018911">
    <property type="entry name" value="Gmad2_Ig-like_dom"/>
</dbReference>
<sequence>MNPLPHPFGRTLAALGGAVLALGLLAGCGNDDTKTAGAAGTPTGDASTAPTSPAASDGVSAPTGEPSTGTPSAIPAYYVGKTPQGDRLFREFTQVSGVDKLVAAAAAVTSGSTVDPDYRTVWPQGRFASVTQSADAITVTLKDDGWLQAGSLKPAEARLAVQQLVYTLQGTIGKRLPIKVDYAGKPAATLLGVDASAGLKAAPELDVLALVNVTEPAQGTVVSGSFTAEGRASSFEATVPWELRDASGKVVKKGFATAEGWADKLYPWSTKVDVKGLAPGSYTFVARTDDPSDGEGAGPTQDTKVITVT</sequence>
<evidence type="ECO:0000313" key="5">
    <source>
        <dbReference type="EMBL" id="MFD1250896.1"/>
    </source>
</evidence>
<feature type="domain" description="Bacterial spore germination immunoglobulin-like" evidence="4">
    <location>
        <begin position="211"/>
        <end position="295"/>
    </location>
</feature>
<gene>
    <name evidence="5" type="ORF">ACFQ3F_24105</name>
</gene>
<feature type="signal peptide" evidence="2">
    <location>
        <begin position="1"/>
        <end position="26"/>
    </location>
</feature>
<dbReference type="Proteomes" id="UP001597229">
    <property type="component" value="Unassembled WGS sequence"/>
</dbReference>
<reference evidence="6" key="1">
    <citation type="journal article" date="2019" name="Int. J. Syst. Evol. Microbiol.">
        <title>The Global Catalogue of Microorganisms (GCM) 10K type strain sequencing project: providing services to taxonomists for standard genome sequencing and annotation.</title>
        <authorList>
            <consortium name="The Broad Institute Genomics Platform"/>
            <consortium name="The Broad Institute Genome Sequencing Center for Infectious Disease"/>
            <person name="Wu L."/>
            <person name="Ma J."/>
        </authorList>
    </citation>
    <scope>NUCLEOTIDE SEQUENCE [LARGE SCALE GENOMIC DNA]</scope>
    <source>
        <strain evidence="6">CCUG 52478</strain>
    </source>
</reference>
<organism evidence="5 6">
    <name type="scientific">Nocardioides ginsengisoli</name>
    <dbReference type="NCBI Taxonomy" id="363868"/>
    <lineage>
        <taxon>Bacteria</taxon>
        <taxon>Bacillati</taxon>
        <taxon>Actinomycetota</taxon>
        <taxon>Actinomycetes</taxon>
        <taxon>Propionibacteriales</taxon>
        <taxon>Nocardioidaceae</taxon>
        <taxon>Nocardioides</taxon>
    </lineage>
</organism>
<feature type="compositionally biased region" description="Polar residues" evidence="1">
    <location>
        <begin position="300"/>
        <end position="309"/>
    </location>
</feature>
<dbReference type="Pfam" id="PF10648">
    <property type="entry name" value="Gmad2"/>
    <property type="match status" value="1"/>
</dbReference>
<dbReference type="Pfam" id="PF10646">
    <property type="entry name" value="Germane"/>
    <property type="match status" value="1"/>
</dbReference>
<evidence type="ECO:0000259" key="3">
    <source>
        <dbReference type="Pfam" id="PF10646"/>
    </source>
</evidence>
<proteinExistence type="predicted"/>
<accession>A0ABW3W6I2</accession>
<dbReference type="RefSeq" id="WP_367918338.1">
    <property type="nucleotide sequence ID" value="NZ_BAABAC010000009.1"/>
</dbReference>
<evidence type="ECO:0000256" key="1">
    <source>
        <dbReference type="SAM" id="MobiDB-lite"/>
    </source>
</evidence>
<feature type="region of interest" description="Disordered" evidence="1">
    <location>
        <begin position="286"/>
        <end position="309"/>
    </location>
</feature>
<protein>
    <submittedName>
        <fullName evidence="5">Gmad2 immunoglobulin-like domain-containing protein</fullName>
    </submittedName>
</protein>
<evidence type="ECO:0000313" key="6">
    <source>
        <dbReference type="Proteomes" id="UP001597229"/>
    </source>
</evidence>
<dbReference type="InterPro" id="IPR019606">
    <property type="entry name" value="GerMN"/>
</dbReference>
<feature type="region of interest" description="Disordered" evidence="1">
    <location>
        <begin position="36"/>
        <end position="77"/>
    </location>
</feature>
<feature type="domain" description="GerMN" evidence="3">
    <location>
        <begin position="77"/>
        <end position="185"/>
    </location>
</feature>
<name>A0ABW3W6I2_9ACTN</name>